<dbReference type="Proteomes" id="UP000614239">
    <property type="component" value="Unassembled WGS sequence"/>
</dbReference>
<dbReference type="CDD" id="cd00761">
    <property type="entry name" value="Glyco_tranf_GTA_type"/>
    <property type="match status" value="1"/>
</dbReference>
<accession>A0A8H9LG75</accession>
<sequence>MTQENSTGIHAHTGAERRIAGSDALPEGRPAGSAAGDAPLVSVIVPSFNSEDHVAETIRSVLDQTMADLEVIAVDDASTDSTVPILTDFAAQDSRITVLVQGENQGVAKARNRGLEAARGRYIAYLDSDDLWAPAKLERQIAFMRRTKAGVCVTSYETIEEDGEHRNYVHAPRSFTYKQFLKNTMTCTLSVVFDTTIVDRSLLVMPDLRRGQDAATWLQVMKRGHRFHGLDECLAKYRKTVGSLSSNKVKAVKRTWRLYRDVERLPRPYAAYCLAWQLSHAMMRRRRSS</sequence>
<protein>
    <submittedName>
        <fullName evidence="3">Glycosyl transferase</fullName>
    </submittedName>
</protein>
<evidence type="ECO:0000313" key="4">
    <source>
        <dbReference type="Proteomes" id="UP000614239"/>
    </source>
</evidence>
<comment type="caution">
    <text evidence="3">The sequence shown here is derived from an EMBL/GenBank/DDBJ whole genome shotgun (WGS) entry which is preliminary data.</text>
</comment>
<reference evidence="3" key="1">
    <citation type="journal article" date="2014" name="Int. J. Syst. Evol. Microbiol.">
        <title>Complete genome sequence of Corynebacterium casei LMG S-19264T (=DSM 44701T), isolated from a smear-ripened cheese.</title>
        <authorList>
            <consortium name="US DOE Joint Genome Institute (JGI-PGF)"/>
            <person name="Walter F."/>
            <person name="Albersmeier A."/>
            <person name="Kalinowski J."/>
            <person name="Ruckert C."/>
        </authorList>
    </citation>
    <scope>NUCLEOTIDE SEQUENCE</scope>
    <source>
        <strain evidence="3">CGMCC 4.7372</strain>
    </source>
</reference>
<dbReference type="PANTHER" id="PTHR22916:SF3">
    <property type="entry name" value="UDP-GLCNAC:BETAGAL BETA-1,3-N-ACETYLGLUCOSAMINYLTRANSFERASE-LIKE PROTEIN 1"/>
    <property type="match status" value="1"/>
</dbReference>
<dbReference type="KEGG" id="actp:B6G06_02470"/>
<evidence type="ECO:0000313" key="3">
    <source>
        <dbReference type="EMBL" id="GGO98402.1"/>
    </source>
</evidence>
<evidence type="ECO:0000256" key="1">
    <source>
        <dbReference type="SAM" id="MobiDB-lite"/>
    </source>
</evidence>
<feature type="region of interest" description="Disordered" evidence="1">
    <location>
        <begin position="1"/>
        <end position="36"/>
    </location>
</feature>
<dbReference type="AlphaFoldDB" id="A0A8H9LG75"/>
<gene>
    <name evidence="3" type="primary">tuaG</name>
    <name evidence="3" type="ORF">GCM10011612_13220</name>
</gene>
<dbReference type="InterPro" id="IPR029044">
    <property type="entry name" value="Nucleotide-diphossugar_trans"/>
</dbReference>
<dbReference type="GO" id="GO:0016758">
    <property type="term" value="F:hexosyltransferase activity"/>
    <property type="evidence" value="ECO:0007669"/>
    <property type="project" value="UniProtKB-ARBA"/>
</dbReference>
<dbReference type="RefSeq" id="WP_080462440.1">
    <property type="nucleotide sequence ID" value="NZ_BMNJ01000004.1"/>
</dbReference>
<dbReference type="InterPro" id="IPR001173">
    <property type="entry name" value="Glyco_trans_2-like"/>
</dbReference>
<dbReference type="EMBL" id="BMNJ01000004">
    <property type="protein sequence ID" value="GGO98402.1"/>
    <property type="molecule type" value="Genomic_DNA"/>
</dbReference>
<keyword evidence="3" id="KW-0808">Transferase</keyword>
<organism evidence="3 4">
    <name type="scientific">Actinomyces gaoshouyii</name>
    <dbReference type="NCBI Taxonomy" id="1960083"/>
    <lineage>
        <taxon>Bacteria</taxon>
        <taxon>Bacillati</taxon>
        <taxon>Actinomycetota</taxon>
        <taxon>Actinomycetes</taxon>
        <taxon>Actinomycetales</taxon>
        <taxon>Actinomycetaceae</taxon>
        <taxon>Actinomyces</taxon>
    </lineage>
</organism>
<dbReference type="Pfam" id="PF00535">
    <property type="entry name" value="Glycos_transf_2"/>
    <property type="match status" value="1"/>
</dbReference>
<evidence type="ECO:0000259" key="2">
    <source>
        <dbReference type="Pfam" id="PF00535"/>
    </source>
</evidence>
<feature type="domain" description="Glycosyltransferase 2-like" evidence="2">
    <location>
        <begin position="42"/>
        <end position="183"/>
    </location>
</feature>
<dbReference type="PANTHER" id="PTHR22916">
    <property type="entry name" value="GLYCOSYLTRANSFERASE"/>
    <property type="match status" value="1"/>
</dbReference>
<dbReference type="OrthoDB" id="9802649at2"/>
<keyword evidence="4" id="KW-1185">Reference proteome</keyword>
<proteinExistence type="predicted"/>
<reference evidence="3" key="2">
    <citation type="submission" date="2020-09" db="EMBL/GenBank/DDBJ databases">
        <authorList>
            <person name="Sun Q."/>
            <person name="Zhou Y."/>
        </authorList>
    </citation>
    <scope>NUCLEOTIDE SEQUENCE</scope>
    <source>
        <strain evidence="3">CGMCC 4.7372</strain>
    </source>
</reference>
<dbReference type="Gene3D" id="3.90.550.10">
    <property type="entry name" value="Spore Coat Polysaccharide Biosynthesis Protein SpsA, Chain A"/>
    <property type="match status" value="1"/>
</dbReference>
<dbReference type="SUPFAM" id="SSF53448">
    <property type="entry name" value="Nucleotide-diphospho-sugar transferases"/>
    <property type="match status" value="1"/>
</dbReference>
<name>A0A8H9LG75_9ACTO</name>